<dbReference type="Proteomes" id="UP000502035">
    <property type="component" value="Chromosome"/>
</dbReference>
<dbReference type="EMBL" id="CP049866">
    <property type="protein sequence ID" value="QIK77396.1"/>
    <property type="molecule type" value="Genomic_DNA"/>
</dbReference>
<keyword evidence="3" id="KW-1185">Reference proteome</keyword>
<dbReference type="InterPro" id="IPR029058">
    <property type="entry name" value="AB_hydrolase_fold"/>
</dbReference>
<keyword evidence="2" id="KW-0378">Hydrolase</keyword>
<feature type="domain" description="AB hydrolase-1" evidence="1">
    <location>
        <begin position="48"/>
        <end position="290"/>
    </location>
</feature>
<sequence>MGRPQRGTFWLNPQGPSCQEAAVTALPELEFVEIHGHKRAFVRAGTGPALLLLHGLGCDHTTWAPVVELLAKRYTVIVPDLLGHGRSDKPRADYSVGGYANGMRDLLTVLGIETVTVVGHSFGGGVAMQFAYQFPERTDRIVLVASGGLGPEVSPALRAITTPGFHQLMGVLTLPGVRHVGTAAMRALAATGQRSLRDLREVAAIYDSFKDPHARAAIRHVVRAVIDWQGQIVSMADRAYLTDAMPICVVWGRNDQVIPVRHASNVAVLAPTAQVQVIPNAGHFPHKDHPQRFVKILNQFIRSTEPATYSRERWRELLATGARIMPLEAQAGEAPVAPLRVVDAGA</sequence>
<dbReference type="InterPro" id="IPR050266">
    <property type="entry name" value="AB_hydrolase_sf"/>
</dbReference>
<dbReference type="GO" id="GO:0016020">
    <property type="term" value="C:membrane"/>
    <property type="evidence" value="ECO:0007669"/>
    <property type="project" value="TreeGrafter"/>
</dbReference>
<dbReference type="PRINTS" id="PR00111">
    <property type="entry name" value="ABHYDROLASE"/>
</dbReference>
<dbReference type="PANTHER" id="PTHR43798">
    <property type="entry name" value="MONOACYLGLYCEROL LIPASE"/>
    <property type="match status" value="1"/>
</dbReference>
<name>A0A6G7YL07_9ACTN</name>
<dbReference type="InterPro" id="IPR000073">
    <property type="entry name" value="AB_hydrolase_1"/>
</dbReference>
<protein>
    <submittedName>
        <fullName evidence="2">Alpha/beta fold hydrolase</fullName>
    </submittedName>
</protein>
<evidence type="ECO:0000313" key="3">
    <source>
        <dbReference type="Proteomes" id="UP000502035"/>
    </source>
</evidence>
<dbReference type="GO" id="GO:0016787">
    <property type="term" value="F:hydrolase activity"/>
    <property type="evidence" value="ECO:0007669"/>
    <property type="project" value="UniProtKB-KW"/>
</dbReference>
<evidence type="ECO:0000259" key="1">
    <source>
        <dbReference type="Pfam" id="PF00561"/>
    </source>
</evidence>
<dbReference type="Pfam" id="PF00561">
    <property type="entry name" value="Abhydrolase_1"/>
    <property type="match status" value="1"/>
</dbReference>
<accession>A0A6G7YL07</accession>
<dbReference type="KEGG" id="npi:G7071_12065"/>
<dbReference type="SUPFAM" id="SSF53474">
    <property type="entry name" value="alpha/beta-Hydrolases"/>
    <property type="match status" value="1"/>
</dbReference>
<evidence type="ECO:0000313" key="2">
    <source>
        <dbReference type="EMBL" id="QIK77396.1"/>
    </source>
</evidence>
<organism evidence="2 3">
    <name type="scientific">Nocardioides piscis</name>
    <dbReference type="NCBI Taxonomy" id="2714938"/>
    <lineage>
        <taxon>Bacteria</taxon>
        <taxon>Bacillati</taxon>
        <taxon>Actinomycetota</taxon>
        <taxon>Actinomycetes</taxon>
        <taxon>Propionibacteriales</taxon>
        <taxon>Nocardioidaceae</taxon>
        <taxon>Nocardioides</taxon>
    </lineage>
</organism>
<dbReference type="PRINTS" id="PR00412">
    <property type="entry name" value="EPOXHYDRLASE"/>
</dbReference>
<dbReference type="AlphaFoldDB" id="A0A6G7YL07"/>
<proteinExistence type="predicted"/>
<dbReference type="InterPro" id="IPR000639">
    <property type="entry name" value="Epox_hydrolase-like"/>
</dbReference>
<dbReference type="PANTHER" id="PTHR43798:SF33">
    <property type="entry name" value="HYDROLASE, PUTATIVE (AFU_ORTHOLOGUE AFUA_2G14860)-RELATED"/>
    <property type="match status" value="1"/>
</dbReference>
<gene>
    <name evidence="2" type="ORF">G7071_12065</name>
</gene>
<reference evidence="2 3" key="1">
    <citation type="submission" date="2020-03" db="EMBL/GenBank/DDBJ databases">
        <title>Nocardioides sp. nov., isolated from fish.</title>
        <authorList>
            <person name="Hyun D.-W."/>
            <person name="Bae J.-W."/>
        </authorList>
    </citation>
    <scope>NUCLEOTIDE SEQUENCE [LARGE SCALE GENOMIC DNA]</scope>
    <source>
        <strain evidence="2 3">HDW12A</strain>
    </source>
</reference>
<dbReference type="Gene3D" id="3.40.50.1820">
    <property type="entry name" value="alpha/beta hydrolase"/>
    <property type="match status" value="1"/>
</dbReference>